<dbReference type="EMBL" id="CP056775">
    <property type="protein sequence ID" value="QRR00655.1"/>
    <property type="molecule type" value="Genomic_DNA"/>
</dbReference>
<organism evidence="1 2">
    <name type="scientific">Dyadobacter sandarakinus</name>
    <dbReference type="NCBI Taxonomy" id="2747268"/>
    <lineage>
        <taxon>Bacteria</taxon>
        <taxon>Pseudomonadati</taxon>
        <taxon>Bacteroidota</taxon>
        <taxon>Cytophagia</taxon>
        <taxon>Cytophagales</taxon>
        <taxon>Spirosomataceae</taxon>
        <taxon>Dyadobacter</taxon>
    </lineage>
</organism>
<evidence type="ECO:0000313" key="1">
    <source>
        <dbReference type="EMBL" id="QRR00655.1"/>
    </source>
</evidence>
<dbReference type="PROSITE" id="PS51257">
    <property type="entry name" value="PROKAR_LIPOPROTEIN"/>
    <property type="match status" value="1"/>
</dbReference>
<dbReference type="Proteomes" id="UP000612680">
    <property type="component" value="Chromosome"/>
</dbReference>
<protein>
    <submittedName>
        <fullName evidence="1">Uncharacterized protein</fullName>
    </submittedName>
</protein>
<proteinExistence type="predicted"/>
<gene>
    <name evidence="1" type="ORF">HWI92_06905</name>
</gene>
<dbReference type="InterPro" id="IPR015943">
    <property type="entry name" value="WD40/YVTN_repeat-like_dom_sf"/>
</dbReference>
<sequence length="402" mass="43045">MKNFLSNITSLAFAALVLVACETNKEEEVKPEDAREYRFIRVMVNDETARTLSLVDPVKLTVETFEAGAPKAALYRTEAGRFGALVHGTSNFVQFFDSGLEGHGDHVDVAGTPKWAALTGTGNRPTHFKSKSDEVITFNDGDGTLSVAREADFHTANAKMEVISFGGVPHHGAMTRFNNGTYAVTEKDGSVPGTLPERVRVIDRSGRTLFASTIQTAGIHGNASDGNLSLFGSASGILVVDQSGRQRLIAYPADFGDAWFGSVLEAGGAGKFIGFTAAKGAYLIDPGANTITPIHAGADVMQAKVDYAGNQLIVLTHSGEVHIYDLKTNGAPKRGSVLPATASEETQKPQLEATSRFLYITQPKTGELLVVDINDFSRKRRVKVSSQPYRLAILGQESDAGH</sequence>
<name>A0ABX7I4F6_9BACT</name>
<dbReference type="Gene3D" id="2.130.10.10">
    <property type="entry name" value="YVTN repeat-like/Quinoprotein amine dehydrogenase"/>
    <property type="match status" value="1"/>
</dbReference>
<reference evidence="1 2" key="1">
    <citation type="submission" date="2020-06" db="EMBL/GenBank/DDBJ databases">
        <title>Dyadobacter sandarakinus sp. nov., isolated from the soil of the Arctic Yellow River Station.</title>
        <authorList>
            <person name="Zhang Y."/>
            <person name="Peng F."/>
        </authorList>
    </citation>
    <scope>NUCLEOTIDE SEQUENCE [LARGE SCALE GENOMIC DNA]</scope>
    <source>
        <strain evidence="1 2">Q3-56</strain>
    </source>
</reference>
<dbReference type="SUPFAM" id="SSF75011">
    <property type="entry name" value="3-carboxy-cis,cis-mucoante lactonizing enzyme"/>
    <property type="match status" value="1"/>
</dbReference>
<accession>A0ABX7I4F6</accession>
<keyword evidence="2" id="KW-1185">Reference proteome</keyword>
<dbReference type="RefSeq" id="WP_204661971.1">
    <property type="nucleotide sequence ID" value="NZ_CP056775.1"/>
</dbReference>
<evidence type="ECO:0000313" key="2">
    <source>
        <dbReference type="Proteomes" id="UP000612680"/>
    </source>
</evidence>